<name>X0RK19_9ZZZZ</name>
<keyword evidence="1" id="KW-1188">Viral release from host cell</keyword>
<dbReference type="NCBIfam" id="TIGR01630">
    <property type="entry name" value="psiM2_ORF9"/>
    <property type="match status" value="1"/>
</dbReference>
<evidence type="ECO:0000259" key="2">
    <source>
        <dbReference type="Pfam" id="PF17289"/>
    </source>
</evidence>
<sequence length="391" mass="44045">PQAAVIGSSYQENLSIDLSRKTRIVLRSDKYRRCFPHVVIAEDQDAKGKFANTFQGERNSVGNKGGIMGRHADFIVIDDPIDPRGSRSEVEMTMANQFITETLWSRKKNKARTPTILVMQRLHQNDPTAMLLDMGNRKETQIRHLCFPAVLTDDIKPTKYRQYYKENLFDPVRLSQRVLDEAAMQGEYSYAGQFLQRPVPIGGGMFKTDNITLKDRSEAPPLDQFVKIVRYWDKAATEGAGCFTVGFKMGKDKDQRFWIFDVLRGRWDSAKREGLIKSTAQVDGTKVVVGVEQEPGSGGKDSAIMTVGNLAGFRVIIDRPTGAKEERADPFSTQVNAGNVYMVRGLWNRPLLDELGLFPNSKFKDQVDAGSGAFKLLTLPMQRVGGWRKKR</sequence>
<accession>X0RK19</accession>
<dbReference type="EMBL" id="BARS01003850">
    <property type="protein sequence ID" value="GAF69138.1"/>
    <property type="molecule type" value="Genomic_DNA"/>
</dbReference>
<gene>
    <name evidence="3" type="ORF">S01H1_07465</name>
</gene>
<comment type="caution">
    <text evidence="3">The sequence shown here is derived from an EMBL/GenBank/DDBJ whole genome shotgun (WGS) entry which is preliminary data.</text>
</comment>
<protein>
    <recommendedName>
        <fullName evidence="2">Terminase large subunit gp17-like C-terminal domain-containing protein</fullName>
    </recommendedName>
</protein>
<dbReference type="AlphaFoldDB" id="X0RK19"/>
<dbReference type="InterPro" id="IPR035421">
    <property type="entry name" value="Terminase_6C"/>
</dbReference>
<dbReference type="Pfam" id="PF17289">
    <property type="entry name" value="Terminase_6C"/>
    <property type="match status" value="1"/>
</dbReference>
<feature type="domain" description="Terminase large subunit gp17-like C-terminal" evidence="2">
    <location>
        <begin position="231"/>
        <end position="370"/>
    </location>
</feature>
<feature type="non-terminal residue" evidence="3">
    <location>
        <position position="1"/>
    </location>
</feature>
<proteinExistence type="predicted"/>
<reference evidence="3" key="1">
    <citation type="journal article" date="2014" name="Front. Microbiol.">
        <title>High frequency of phylogenetically diverse reductive dehalogenase-homologous genes in deep subseafloor sedimentary metagenomes.</title>
        <authorList>
            <person name="Kawai M."/>
            <person name="Futagami T."/>
            <person name="Toyoda A."/>
            <person name="Takaki Y."/>
            <person name="Nishi S."/>
            <person name="Hori S."/>
            <person name="Arai W."/>
            <person name="Tsubouchi T."/>
            <person name="Morono Y."/>
            <person name="Uchiyama I."/>
            <person name="Ito T."/>
            <person name="Fujiyama A."/>
            <person name="Inagaki F."/>
            <person name="Takami H."/>
        </authorList>
    </citation>
    <scope>NUCLEOTIDE SEQUENCE</scope>
    <source>
        <strain evidence="3">Expedition CK06-06</strain>
    </source>
</reference>
<evidence type="ECO:0000256" key="1">
    <source>
        <dbReference type="ARBA" id="ARBA00022612"/>
    </source>
</evidence>
<organism evidence="3">
    <name type="scientific">marine sediment metagenome</name>
    <dbReference type="NCBI Taxonomy" id="412755"/>
    <lineage>
        <taxon>unclassified sequences</taxon>
        <taxon>metagenomes</taxon>
        <taxon>ecological metagenomes</taxon>
    </lineage>
</organism>
<dbReference type="InterPro" id="IPR006517">
    <property type="entry name" value="Phage_terminase_lsu-like_C"/>
</dbReference>
<evidence type="ECO:0000313" key="3">
    <source>
        <dbReference type="EMBL" id="GAF69138.1"/>
    </source>
</evidence>